<evidence type="ECO:0000313" key="6">
    <source>
        <dbReference type="Proteomes" id="UP001189429"/>
    </source>
</evidence>
<dbReference type="PANTHER" id="PTHR37984:SF5">
    <property type="entry name" value="PROTEIN NYNRIN-LIKE"/>
    <property type="match status" value="1"/>
</dbReference>
<protein>
    <recommendedName>
        <fullName evidence="4">Integrase catalytic domain-containing protein</fullName>
    </recommendedName>
</protein>
<keyword evidence="3" id="KW-1133">Transmembrane helix</keyword>
<feature type="compositionally biased region" description="Basic and acidic residues" evidence="2">
    <location>
        <begin position="2595"/>
        <end position="2612"/>
    </location>
</feature>
<dbReference type="InterPro" id="IPR050951">
    <property type="entry name" value="Retrovirus_Pol_polyprotein"/>
</dbReference>
<feature type="region of interest" description="Disordered" evidence="2">
    <location>
        <begin position="1918"/>
        <end position="1958"/>
    </location>
</feature>
<feature type="region of interest" description="Disordered" evidence="2">
    <location>
        <begin position="1225"/>
        <end position="1293"/>
    </location>
</feature>
<feature type="region of interest" description="Disordered" evidence="2">
    <location>
        <begin position="1964"/>
        <end position="1983"/>
    </location>
</feature>
<dbReference type="InterPro" id="IPR043502">
    <property type="entry name" value="DNA/RNA_pol_sf"/>
</dbReference>
<feature type="region of interest" description="Disordered" evidence="2">
    <location>
        <begin position="153"/>
        <end position="189"/>
    </location>
</feature>
<dbReference type="Proteomes" id="UP001189429">
    <property type="component" value="Unassembled WGS sequence"/>
</dbReference>
<sequence length="3259" mass="362758">MAVVPAARRGGLPSAVAVSLRSLMPGSRVLVRYADAGEDLLHERLCLWAVNDREWVTESPDGDQMSEEFVGADIEEFIVLAPGGVVPAHVVTPRYRFREEVGPRALRLKMTEAKLLARSAARPSDGVITTVPFAQLWDGQVVALDDLWKGGGIVPPPRRLRGKQDRLGDGDVEEIRGTATPPPDDSTAVAALPLVEDEADYRGAEASPGLGKLPQGQGASSTDEVGDDARTLAVLRDEQGERFRSWKEAVAKMHESFYEDWPVEGPRAMLWMAKNIKRAGGSPMQWYHKYLTKNRIAASDRLADELQAIRGPGEGRFEDEELWSGHHQRTAGIALALTAHVATRTKEKAEIEKQRQKAQEEGLEAQEGTSCATAACRDPAAGRFYLGGVAPAGALLALSLAVVAVLSLLIFFEMQPEFFPLPTLIEAAQHVRSVMQRSQAVDTAPRPHEAAPGYDSDEHVVSDYQEELLSVPASCKAYIKFVRRLESIGVLRCCTSSKERAAVFCANKKSGKLRLVVDARRSNRRFRDPPGVELATAESPGPIEVDDDAEIFVSTGDVQDDFYRIKIDVELSRYFALPPLRAEELGIHEAEGERLSRDRWVHPCFAVPPMGFKWTLYLVQEAVTKQVETATGAPADRRLQTFGDSRLITSGGQPLHYVYVDNADQACDALDDVGLATHEHARAQNDAEILGVAIDGRSGTVATALRRMRKIDSLLTWLLDRGAASGHQLESTVGSRDALEDKFTIYVPKGTNDPDEFWEEGPEFSDISPDWILEASWKFVYSGRFTRKEPIHVLEAKGMIWALRRHVKRPGIEGRHIVFLGDNLGQILAFCKGMATSPPEAAASSGRREERRLPSNGRCARVKALAPRPTKQRLVACLPRSVPASQPAKTRRLSATLARQDRFSLEADTFGRSFLETKAVGDKVDEQYIEVMEEFERERVRLGLSLNSPEDIDCALIEVFDERFFNGMDGSVGHYLLAAIKGLRPEFGRAGTRRPPRAHRALQGWDRLAPGQPRLPEARPVWAAILAELVRAGFRTMAIETPIALVTYGRPGEIHELKAKWLIPPSANAGPHWTFAIRPSEELQPAKEGINDDTVVWDKEDAWTTQLLGDLTRGKEGDAPLFDYSYASYLRQFKAACQRLGLPGLAPYQLRHSGASWDRLQLRRTLDEIMKRGRWGSHKSVARYEKGGRVEAQWQRLPQSFQKFAMWCDHNLRRVFLDGKYELRGKGGSGGSETDSERSVQSRGFGTPEQVKKTMAEVHGRLESGGEHEQHDQRRGGRKGKDPPCPTWDGKDLSEWPEKRLAIDRWSRLTAVPPEEQGETLLLHLTKEAATATRHLRPGSVQYAGGLQAVILALDTLAFPEADAETFQQLEKILLAASRAREETLMKFTNRVRAEQKELERLLPNALNDTVMGFLLLRGAGLAKTERNQVLIQTGYGYNVNKLVSILKRMTDDSTVTENSTPTKGAYLEGIGEDEPLMSEGGDAESAVYDAMVEALDCLAAIVPPPTKPRTRGEARRIVADKKTNRGFRKLQDGKKLNDKIEDIKERTKCGICKRVGHWHRECPDKPKNKNKPTGGFIAMTVLQDAEICIYMATEAKMASRSNLVEHINLVIDAKTSGRPGWGALDTACGFNMMWLGTYAKWEIHYKKEHGITLQTIPYHKKDRFGNDQICTATDGVIIPIMLGDFVGIIFVCLVQGAAPLLLSKPFVVEVRASLHAFQSELDLPEQSLRLPLVQVNKQNMDNTKHANSINSNHVDNIKADENSINIKHLKNINDNIRSQHSSSFMQRKVSPLRGRQSDATMSQAKTTAPKFKWPWHEVSSESRPPTGVMMCRYYGVENQGPRTPAVGTRARDHDPKKEQPCLHEFTRHGGNARAFWSQCSGCRLHVEFYPKGAPNMKEICEQLEEYKILEAEIKGWQPRAPKARTSSGTPPEPSTRSSAPRQDGADIESQIDLEPEDQIEGLTETAEQEEWETLDEEVQDQSPRSRALIALKELLQDENANATTNQLVENLRGHLGADISDHKALKVLGETDKMREAMEDAIPECTAFIGQLDEQVHDDDEMMETGGVPLHETTERKHVMVVAGHHLLARSGQKEAWNMIKSASPLLVIIKPPKDIYNKKLKEKIGRDVMTFMSNMAIQQAINGRYFYCEQEESSREWDDPLIQKLGRLPEVFSGNANARGRACLTNLPGQASEYGKMLSQEFVQGSMQNKLGDVPMPLQELPGALVRAIAKAKMSDLATVETKMDDEKSSLQCVSCCAAPVSNNKDERSTDPHVKQQVHKIHENMGHCSNENLVLVLKYGKARQAFIEAAQHLVCPSCEANKRPRLAKPSKAPTTYQFNDVIGMDIFFVLGPENTNKVPMLNIVCHGTGHQVVIPLPSRQGQQIRRHYRAFWKRAYGTPRIIVIDGETGFSTGEFPDAAEGDGTEVKVTSATSPWQAGKTERAGGTWKETFYRTRQKFNTKNWDDFYELVYSVNVAIGESVRRGGFTPYQRVVGRPFQLPEILEEGSPSLATVSRAMNGDAELARSIGTRKAAMAAYIEAECTEKWRRALNRRTRPQRGTTFQPGDRCYFWRSSTGKLPGEISAWEQIGHTMKEEVSTENRGRRKYEDLTKQPAPTEEAQDDVPQTAPPEPAGDDQPAAFLEPPTVEIERSSDVKADPIPVDPQYYDHLDDVPITIKKALVNPDAAIPVAQRIATIEEKIQKDQQAPPKKKRRGKAQGATSALLTSAAQRGRKEVTEKALVNTYKYQPYISAKRREWGNIQKAGAVRVLHPEEAERVRQDPALTTRIMGSRWALTDKGGDPNETDASKKPLLFMNGSDWRMAKARWTVQGHTDPDLLELETYSPAVGKDSVFLILQILYTSKWTLQLADITSAFTTGDPLDRSQGRLFVELPRTGIPDVETGSLVELLKAVYGLGDAPVQWLASFTSYAKEIGFQCSIFDGCVFYFRDDEGLHGVVGLTVDNIVGGGDQKFDEACKKLRQKFPFGAWRLKKGKYTGNELDQNDDNTEITISQRQRSANIQLIDIATERRKTPQSPVTPAELHQARSLCGSISFLARGKMPNLTVDDLMEANRIGRMTKEFCDVVLKVRHIPFHELAFAAFNDAAWANARDGASHAGYIAFATQRKILKGEAATISIQSWKSHKLTRKCAHQFGAETLAILEGMGMAELIRTMLLEIVDSEFDLMRPYLLAGRFPVISVTDSRGGHGHVINPKAGLAEDKRAAIDVAIARSAMQRPQVHLRWIEGTSQLTDPLTKRKG</sequence>
<dbReference type="EMBL" id="CAUYUJ010010158">
    <property type="protein sequence ID" value="CAK0828694.1"/>
    <property type="molecule type" value="Genomic_DNA"/>
</dbReference>
<gene>
    <name evidence="5" type="ORF">PCOR1329_LOCUS27854</name>
</gene>
<keyword evidence="3" id="KW-0472">Membrane</keyword>
<keyword evidence="3" id="KW-0812">Transmembrane</keyword>
<dbReference type="Gene3D" id="3.30.420.10">
    <property type="entry name" value="Ribonuclease H-like superfamily/Ribonuclease H"/>
    <property type="match status" value="1"/>
</dbReference>
<feature type="domain" description="Integrase catalytic" evidence="4">
    <location>
        <begin position="2331"/>
        <end position="2498"/>
    </location>
</feature>
<feature type="compositionally biased region" description="Basic and acidic residues" evidence="2">
    <location>
        <begin position="162"/>
        <end position="176"/>
    </location>
</feature>
<dbReference type="Gene3D" id="4.10.60.10">
    <property type="entry name" value="Zinc finger, CCHC-type"/>
    <property type="match status" value="1"/>
</dbReference>
<keyword evidence="1" id="KW-0175">Coiled coil</keyword>
<dbReference type="InterPro" id="IPR043128">
    <property type="entry name" value="Rev_trsase/Diguanyl_cyclase"/>
</dbReference>
<evidence type="ECO:0000256" key="1">
    <source>
        <dbReference type="SAM" id="Coils"/>
    </source>
</evidence>
<feature type="compositionally biased region" description="Basic and acidic residues" evidence="2">
    <location>
        <begin position="1250"/>
        <end position="1282"/>
    </location>
</feature>
<dbReference type="InterPro" id="IPR036397">
    <property type="entry name" value="RNaseH_sf"/>
</dbReference>
<feature type="compositionally biased region" description="Polar residues" evidence="2">
    <location>
        <begin position="2720"/>
        <end position="2730"/>
    </location>
</feature>
<dbReference type="PANTHER" id="PTHR37984">
    <property type="entry name" value="PROTEIN CBG26694"/>
    <property type="match status" value="1"/>
</dbReference>
<feature type="region of interest" description="Disordered" evidence="2">
    <location>
        <begin position="2595"/>
        <end position="2641"/>
    </location>
</feature>
<organism evidence="5 6">
    <name type="scientific">Prorocentrum cordatum</name>
    <dbReference type="NCBI Taxonomy" id="2364126"/>
    <lineage>
        <taxon>Eukaryota</taxon>
        <taxon>Sar</taxon>
        <taxon>Alveolata</taxon>
        <taxon>Dinophyceae</taxon>
        <taxon>Prorocentrales</taxon>
        <taxon>Prorocentraceae</taxon>
        <taxon>Prorocentrum</taxon>
    </lineage>
</organism>
<dbReference type="SUPFAM" id="SSF53098">
    <property type="entry name" value="Ribonuclease H-like"/>
    <property type="match status" value="1"/>
</dbReference>
<feature type="transmembrane region" description="Helical" evidence="3">
    <location>
        <begin position="384"/>
        <end position="412"/>
    </location>
</feature>
<feature type="region of interest" description="Disordered" evidence="2">
    <location>
        <begin position="2701"/>
        <end position="2732"/>
    </location>
</feature>
<proteinExistence type="predicted"/>
<keyword evidence="6" id="KW-1185">Reference proteome</keyword>
<feature type="compositionally biased region" description="Polar residues" evidence="2">
    <location>
        <begin position="1925"/>
        <end position="1941"/>
    </location>
</feature>
<dbReference type="Gene3D" id="3.10.10.10">
    <property type="entry name" value="HIV Type 1 Reverse Transcriptase, subunit A, domain 1"/>
    <property type="match status" value="1"/>
</dbReference>
<feature type="coiled-coil region" evidence="1">
    <location>
        <begin position="339"/>
        <end position="368"/>
    </location>
</feature>
<accession>A0ABN9SE25</accession>
<reference evidence="5" key="1">
    <citation type="submission" date="2023-10" db="EMBL/GenBank/DDBJ databases">
        <authorList>
            <person name="Chen Y."/>
            <person name="Shah S."/>
            <person name="Dougan E. K."/>
            <person name="Thang M."/>
            <person name="Chan C."/>
        </authorList>
    </citation>
    <scope>NUCLEOTIDE SEQUENCE [LARGE SCALE GENOMIC DNA]</scope>
</reference>
<evidence type="ECO:0000313" key="5">
    <source>
        <dbReference type="EMBL" id="CAK0828694.1"/>
    </source>
</evidence>
<dbReference type="InterPro" id="IPR001584">
    <property type="entry name" value="Integrase_cat-core"/>
</dbReference>
<dbReference type="Gene3D" id="3.30.70.270">
    <property type="match status" value="1"/>
</dbReference>
<feature type="region of interest" description="Disordered" evidence="2">
    <location>
        <begin position="204"/>
        <end position="228"/>
    </location>
</feature>
<feature type="compositionally biased region" description="Acidic residues" evidence="2">
    <location>
        <begin position="1946"/>
        <end position="1958"/>
    </location>
</feature>
<dbReference type="InterPro" id="IPR013103">
    <property type="entry name" value="RVT_2"/>
</dbReference>
<feature type="compositionally biased region" description="Acidic residues" evidence="2">
    <location>
        <begin position="1967"/>
        <end position="1980"/>
    </location>
</feature>
<name>A0ABN9SE25_9DINO</name>
<evidence type="ECO:0000256" key="3">
    <source>
        <dbReference type="SAM" id="Phobius"/>
    </source>
</evidence>
<dbReference type="Pfam" id="PF07727">
    <property type="entry name" value="RVT_2"/>
    <property type="match status" value="1"/>
</dbReference>
<evidence type="ECO:0000256" key="2">
    <source>
        <dbReference type="SAM" id="MobiDB-lite"/>
    </source>
</evidence>
<evidence type="ECO:0000259" key="4">
    <source>
        <dbReference type="PROSITE" id="PS50994"/>
    </source>
</evidence>
<dbReference type="InterPro" id="IPR012337">
    <property type="entry name" value="RNaseH-like_sf"/>
</dbReference>
<dbReference type="SUPFAM" id="SSF57756">
    <property type="entry name" value="Retrovirus zinc finger-like domains"/>
    <property type="match status" value="1"/>
</dbReference>
<dbReference type="PROSITE" id="PS50994">
    <property type="entry name" value="INTEGRASE"/>
    <property type="match status" value="1"/>
</dbReference>
<dbReference type="SUPFAM" id="SSF56672">
    <property type="entry name" value="DNA/RNA polymerases"/>
    <property type="match status" value="1"/>
</dbReference>
<dbReference type="InterPro" id="IPR036875">
    <property type="entry name" value="Znf_CCHC_sf"/>
</dbReference>
<comment type="caution">
    <text evidence="5">The sequence shown here is derived from an EMBL/GenBank/DDBJ whole genome shotgun (WGS) entry which is preliminary data.</text>
</comment>